<keyword evidence="2" id="KW-1185">Reference proteome</keyword>
<evidence type="ECO:0000313" key="2">
    <source>
        <dbReference type="Proteomes" id="UP001497602"/>
    </source>
</evidence>
<sequence>MACKPVVGICACATLVTNKHKKNSFLIMTFRFTFKILFSYDKKSRMLPDSTYFTSECTFLFSECTFILINPLNILFLF</sequence>
<proteinExistence type="predicted"/>
<dbReference type="EMBL" id="CAXJRC010000003">
    <property type="protein sequence ID" value="CAL2105084.1"/>
    <property type="molecule type" value="Genomic_DNA"/>
</dbReference>
<accession>A0ABM9PHK9</accession>
<organism evidence="1 2">
    <name type="scientific">Tenacibaculum vairaonense</name>
    <dbReference type="NCBI Taxonomy" id="3137860"/>
    <lineage>
        <taxon>Bacteria</taxon>
        <taxon>Pseudomonadati</taxon>
        <taxon>Bacteroidota</taxon>
        <taxon>Flavobacteriia</taxon>
        <taxon>Flavobacteriales</taxon>
        <taxon>Flavobacteriaceae</taxon>
        <taxon>Tenacibaculum</taxon>
    </lineage>
</organism>
<reference evidence="1 2" key="1">
    <citation type="submission" date="2024-05" db="EMBL/GenBank/DDBJ databases">
        <authorList>
            <person name="Duchaud E."/>
        </authorList>
    </citation>
    <scope>NUCLEOTIDE SEQUENCE [LARGE SCALE GENOMIC DNA]</scope>
    <source>
        <strain evidence="1">Ena-SAMPLE-TAB-13-05-2024-13:56:06:370-140305</strain>
    </source>
</reference>
<dbReference type="Proteomes" id="UP001497602">
    <property type="component" value="Unassembled WGS sequence"/>
</dbReference>
<name>A0ABM9PHK9_9FLAO</name>
<evidence type="ECO:0000313" key="1">
    <source>
        <dbReference type="EMBL" id="CAL2105084.1"/>
    </source>
</evidence>
<comment type="caution">
    <text evidence="1">The sequence shown here is derived from an EMBL/GenBank/DDBJ whole genome shotgun (WGS) entry which is preliminary data.</text>
</comment>
<gene>
    <name evidence="1" type="ORF">T190115A13A_120079</name>
</gene>
<protein>
    <submittedName>
        <fullName evidence="1">Uncharacterized protein</fullName>
    </submittedName>
</protein>